<feature type="compositionally biased region" description="Basic and acidic residues" evidence="1">
    <location>
        <begin position="229"/>
        <end position="239"/>
    </location>
</feature>
<dbReference type="Proteomes" id="UP001558652">
    <property type="component" value="Unassembled WGS sequence"/>
</dbReference>
<organism evidence="2 3">
    <name type="scientific">Ranatra chinensis</name>
    <dbReference type="NCBI Taxonomy" id="642074"/>
    <lineage>
        <taxon>Eukaryota</taxon>
        <taxon>Metazoa</taxon>
        <taxon>Ecdysozoa</taxon>
        <taxon>Arthropoda</taxon>
        <taxon>Hexapoda</taxon>
        <taxon>Insecta</taxon>
        <taxon>Pterygota</taxon>
        <taxon>Neoptera</taxon>
        <taxon>Paraneoptera</taxon>
        <taxon>Hemiptera</taxon>
        <taxon>Heteroptera</taxon>
        <taxon>Panheteroptera</taxon>
        <taxon>Nepomorpha</taxon>
        <taxon>Nepidae</taxon>
        <taxon>Ranatrinae</taxon>
        <taxon>Ranatra</taxon>
    </lineage>
</organism>
<dbReference type="InterPro" id="IPR036691">
    <property type="entry name" value="Endo/exonu/phosph_ase_sf"/>
</dbReference>
<dbReference type="SUPFAM" id="SSF56219">
    <property type="entry name" value="DNase I-like"/>
    <property type="match status" value="1"/>
</dbReference>
<dbReference type="AlphaFoldDB" id="A0ABD0YL53"/>
<gene>
    <name evidence="2" type="ORF">AAG570_011595</name>
</gene>
<accession>A0ABD0YL53</accession>
<evidence type="ECO:0000313" key="2">
    <source>
        <dbReference type="EMBL" id="KAL1131985.1"/>
    </source>
</evidence>
<proteinExistence type="predicted"/>
<name>A0ABD0YL53_9HEMI</name>
<protein>
    <submittedName>
        <fullName evidence="2">Uncharacterized protein</fullName>
    </submittedName>
</protein>
<evidence type="ECO:0000256" key="1">
    <source>
        <dbReference type="SAM" id="MobiDB-lite"/>
    </source>
</evidence>
<sequence length="268" mass="29795">MFEESGDSGNLCSSWQNVHSRKEVRGASSDTCVGGGCRHELSGHCSRVLRPRGHTNYLGAPPPRVSRNPASSLTKSVWLPAIHGIDAALLTETHFTNRSHCHITDYVTYRTDHPDCTAHGGTAILIRQRLSHHVGPSIWLELLHYKPNFEEVEMNDALDDSRATRAPAKSNTSKERVDWFVAPNLFWLIAFSRGAVCLAATIAILADSSDMNHDPNSVAEMAIGRNRFGNELRPRDDTPRSMGRYAEGRESPVRALHSSDRLMQHNTH</sequence>
<feature type="compositionally biased region" description="Basic and acidic residues" evidence="1">
    <location>
        <begin position="246"/>
        <end position="268"/>
    </location>
</feature>
<reference evidence="2 3" key="1">
    <citation type="submission" date="2024-07" db="EMBL/GenBank/DDBJ databases">
        <title>Chromosome-level genome assembly of the water stick insect Ranatra chinensis (Heteroptera: Nepidae).</title>
        <authorList>
            <person name="Liu X."/>
        </authorList>
    </citation>
    <scope>NUCLEOTIDE SEQUENCE [LARGE SCALE GENOMIC DNA]</scope>
    <source>
        <strain evidence="2">Cailab_2021Rc</strain>
        <tissue evidence="2">Muscle</tissue>
    </source>
</reference>
<keyword evidence="3" id="KW-1185">Reference proteome</keyword>
<comment type="caution">
    <text evidence="2">The sequence shown here is derived from an EMBL/GenBank/DDBJ whole genome shotgun (WGS) entry which is preliminary data.</text>
</comment>
<evidence type="ECO:0000313" key="3">
    <source>
        <dbReference type="Proteomes" id="UP001558652"/>
    </source>
</evidence>
<feature type="region of interest" description="Disordered" evidence="1">
    <location>
        <begin position="229"/>
        <end position="268"/>
    </location>
</feature>
<dbReference type="EMBL" id="JBFDAA010000006">
    <property type="protein sequence ID" value="KAL1131985.1"/>
    <property type="molecule type" value="Genomic_DNA"/>
</dbReference>